<dbReference type="InterPro" id="IPR001647">
    <property type="entry name" value="HTH_TetR"/>
</dbReference>
<evidence type="ECO:0000313" key="7">
    <source>
        <dbReference type="Proteomes" id="UP000217889"/>
    </source>
</evidence>
<evidence type="ECO:0000313" key="6">
    <source>
        <dbReference type="EMBL" id="ATG55606.1"/>
    </source>
</evidence>
<reference evidence="6 7" key="1">
    <citation type="journal article" date="2014" name="Int. J. Syst. Evol. Microbiol.">
        <title>Brachybacterium ginsengisoli sp. nov., isolated from soil of a ginseng field.</title>
        <authorList>
            <person name="Hoang V.A."/>
            <person name="Kim Y.J."/>
            <person name="Nguyen N.L."/>
            <person name="Yang D.C."/>
        </authorList>
    </citation>
    <scope>NUCLEOTIDE SEQUENCE [LARGE SCALE GENOMIC DNA]</scope>
    <source>
        <strain evidence="6 7">DCY80</strain>
    </source>
</reference>
<proteinExistence type="predicted"/>
<dbReference type="GO" id="GO:0000976">
    <property type="term" value="F:transcription cis-regulatory region binding"/>
    <property type="evidence" value="ECO:0007669"/>
    <property type="project" value="TreeGrafter"/>
</dbReference>
<evidence type="ECO:0000256" key="2">
    <source>
        <dbReference type="ARBA" id="ARBA00023125"/>
    </source>
</evidence>
<dbReference type="RefSeq" id="WP_096800066.1">
    <property type="nucleotide sequence ID" value="NZ_CP023564.1"/>
</dbReference>
<dbReference type="InterPro" id="IPR050109">
    <property type="entry name" value="HTH-type_TetR-like_transc_reg"/>
</dbReference>
<sequence>MTDSTDRRRLRFEHRRGEILEAATSHVLSHGVGSLSLRRLAEAVGVSHATLLHHFSRREVLVAEIVDAAIAGALNQPDLAEKQGGEPLRELWARSRSPQGAAYVRLFIELTGIAAYGDAVVRDAVSRSMRERAQTMAAGLRRDGCPPEEAEAMAGWLLGAMRGLMAQLLVTGDEQSADAAFEDLHRMVLLRASSWRADGSA</sequence>
<dbReference type="GO" id="GO:0003700">
    <property type="term" value="F:DNA-binding transcription factor activity"/>
    <property type="evidence" value="ECO:0007669"/>
    <property type="project" value="TreeGrafter"/>
</dbReference>
<accession>A0A291GZR5</accession>
<dbReference type="PRINTS" id="PR00455">
    <property type="entry name" value="HTHTETR"/>
</dbReference>
<dbReference type="InterPro" id="IPR036271">
    <property type="entry name" value="Tet_transcr_reg_TetR-rel_C_sf"/>
</dbReference>
<dbReference type="OrthoDB" id="7505659at2"/>
<name>A0A291GZR5_9MICO</name>
<keyword evidence="7" id="KW-1185">Reference proteome</keyword>
<dbReference type="Pfam" id="PF00440">
    <property type="entry name" value="TetR_N"/>
    <property type="match status" value="1"/>
</dbReference>
<keyword evidence="3" id="KW-0804">Transcription</keyword>
<dbReference type="PANTHER" id="PTHR30055:SF234">
    <property type="entry name" value="HTH-TYPE TRANSCRIPTIONAL REGULATOR BETI"/>
    <property type="match status" value="1"/>
</dbReference>
<evidence type="ECO:0000259" key="5">
    <source>
        <dbReference type="PROSITE" id="PS50977"/>
    </source>
</evidence>
<keyword evidence="2 4" id="KW-0238">DNA-binding</keyword>
<dbReference type="Gene3D" id="1.10.357.10">
    <property type="entry name" value="Tetracycline Repressor, domain 2"/>
    <property type="match status" value="1"/>
</dbReference>
<feature type="DNA-binding region" description="H-T-H motif" evidence="4">
    <location>
        <begin position="36"/>
        <end position="55"/>
    </location>
</feature>
<dbReference type="Proteomes" id="UP000217889">
    <property type="component" value="Chromosome"/>
</dbReference>
<protein>
    <recommendedName>
        <fullName evidence="5">HTH tetR-type domain-containing protein</fullName>
    </recommendedName>
</protein>
<dbReference type="SUPFAM" id="SSF48498">
    <property type="entry name" value="Tetracyclin repressor-like, C-terminal domain"/>
    <property type="match status" value="1"/>
</dbReference>
<dbReference type="PROSITE" id="PS50977">
    <property type="entry name" value="HTH_TETR_2"/>
    <property type="match status" value="1"/>
</dbReference>
<evidence type="ECO:0000256" key="3">
    <source>
        <dbReference type="ARBA" id="ARBA00023163"/>
    </source>
</evidence>
<gene>
    <name evidence="6" type="ORF">CFK41_13105</name>
</gene>
<dbReference type="PANTHER" id="PTHR30055">
    <property type="entry name" value="HTH-TYPE TRANSCRIPTIONAL REGULATOR RUTR"/>
    <property type="match status" value="1"/>
</dbReference>
<dbReference type="KEGG" id="bgg:CFK41_13105"/>
<organism evidence="6 7">
    <name type="scientific">Brachybacterium ginsengisoli</name>
    <dbReference type="NCBI Taxonomy" id="1331682"/>
    <lineage>
        <taxon>Bacteria</taxon>
        <taxon>Bacillati</taxon>
        <taxon>Actinomycetota</taxon>
        <taxon>Actinomycetes</taxon>
        <taxon>Micrococcales</taxon>
        <taxon>Dermabacteraceae</taxon>
        <taxon>Brachybacterium</taxon>
    </lineage>
</organism>
<dbReference type="EMBL" id="CP023564">
    <property type="protein sequence ID" value="ATG55606.1"/>
    <property type="molecule type" value="Genomic_DNA"/>
</dbReference>
<evidence type="ECO:0000256" key="4">
    <source>
        <dbReference type="PROSITE-ProRule" id="PRU00335"/>
    </source>
</evidence>
<feature type="domain" description="HTH tetR-type" evidence="5">
    <location>
        <begin position="13"/>
        <end position="73"/>
    </location>
</feature>
<dbReference type="SUPFAM" id="SSF46689">
    <property type="entry name" value="Homeodomain-like"/>
    <property type="match status" value="1"/>
</dbReference>
<evidence type="ECO:0000256" key="1">
    <source>
        <dbReference type="ARBA" id="ARBA00023015"/>
    </source>
</evidence>
<dbReference type="InterPro" id="IPR009057">
    <property type="entry name" value="Homeodomain-like_sf"/>
</dbReference>
<keyword evidence="1" id="KW-0805">Transcription regulation</keyword>
<dbReference type="AlphaFoldDB" id="A0A291GZR5"/>